<accession>A0ACC0F5Y2</accession>
<dbReference type="EMBL" id="CM045768">
    <property type="protein sequence ID" value="KAI7984015.1"/>
    <property type="molecule type" value="Genomic_DNA"/>
</dbReference>
<evidence type="ECO:0000313" key="2">
    <source>
        <dbReference type="Proteomes" id="UP001060215"/>
    </source>
</evidence>
<name>A0ACC0F5Y2_9ERIC</name>
<sequence>MVRRSQMYRRRSCFVGDFSIPARFSHRERRRSFDQCESLIPEFDEDDELEEKLNDFDESWSAAGSIFLRQSSSLKRADVIEIQWVVAQLRKASTPNFGGVFLGRVSGGRRSVACWLRPEEMGFAVQIVVQMGDRRSQIFLPQSLFGDGWEGVALVLDGFSMGNGWVTKGQQRRLESGPRWPNGNAVVVPGVGEEDVVVRQGSGADWVSFLDSCLVGRVGELGEPGMELSRLSAWVLWMWPVTGGVQVKAIGGQYVLFIFSSQVDATKILAGDRRLKALLSLDWWSPDRSALRN</sequence>
<organism evidence="1 2">
    <name type="scientific">Camellia lanceoleosa</name>
    <dbReference type="NCBI Taxonomy" id="1840588"/>
    <lineage>
        <taxon>Eukaryota</taxon>
        <taxon>Viridiplantae</taxon>
        <taxon>Streptophyta</taxon>
        <taxon>Embryophyta</taxon>
        <taxon>Tracheophyta</taxon>
        <taxon>Spermatophyta</taxon>
        <taxon>Magnoliopsida</taxon>
        <taxon>eudicotyledons</taxon>
        <taxon>Gunneridae</taxon>
        <taxon>Pentapetalae</taxon>
        <taxon>asterids</taxon>
        <taxon>Ericales</taxon>
        <taxon>Theaceae</taxon>
        <taxon>Camellia</taxon>
    </lineage>
</organism>
<evidence type="ECO:0000313" key="1">
    <source>
        <dbReference type="EMBL" id="KAI7984015.1"/>
    </source>
</evidence>
<gene>
    <name evidence="1" type="ORF">LOK49_LG15G02448</name>
</gene>
<protein>
    <submittedName>
        <fullName evidence="1">Uncharacterized protein</fullName>
    </submittedName>
</protein>
<proteinExistence type="predicted"/>
<dbReference type="Proteomes" id="UP001060215">
    <property type="component" value="Chromosome 11"/>
</dbReference>
<comment type="caution">
    <text evidence="1">The sequence shown here is derived from an EMBL/GenBank/DDBJ whole genome shotgun (WGS) entry which is preliminary data.</text>
</comment>
<keyword evidence="2" id="KW-1185">Reference proteome</keyword>
<reference evidence="1 2" key="1">
    <citation type="journal article" date="2022" name="Plant J.">
        <title>Chromosome-level genome of Camellia lanceoleosa provides a valuable resource for understanding genome evolution and self-incompatibility.</title>
        <authorList>
            <person name="Gong W."/>
            <person name="Xiao S."/>
            <person name="Wang L."/>
            <person name="Liao Z."/>
            <person name="Chang Y."/>
            <person name="Mo W."/>
            <person name="Hu G."/>
            <person name="Li W."/>
            <person name="Zhao G."/>
            <person name="Zhu H."/>
            <person name="Hu X."/>
            <person name="Ji K."/>
            <person name="Xiang X."/>
            <person name="Song Q."/>
            <person name="Yuan D."/>
            <person name="Jin S."/>
            <person name="Zhang L."/>
        </authorList>
    </citation>
    <scope>NUCLEOTIDE SEQUENCE [LARGE SCALE GENOMIC DNA]</scope>
    <source>
        <strain evidence="1">SQ_2022a</strain>
    </source>
</reference>